<dbReference type="GO" id="GO:0017056">
    <property type="term" value="F:structural constituent of nuclear pore"/>
    <property type="evidence" value="ECO:0007669"/>
    <property type="project" value="InterPro"/>
</dbReference>
<feature type="compositionally biased region" description="Low complexity" evidence="2">
    <location>
        <begin position="998"/>
        <end position="1014"/>
    </location>
</feature>
<evidence type="ECO:0000313" key="4">
    <source>
        <dbReference type="Proteomes" id="UP001417504"/>
    </source>
</evidence>
<proteinExistence type="predicted"/>
<dbReference type="InterPro" id="IPR044694">
    <property type="entry name" value="NUP214"/>
</dbReference>
<feature type="compositionally biased region" description="Polar residues" evidence="2">
    <location>
        <begin position="954"/>
        <end position="971"/>
    </location>
</feature>
<feature type="region of interest" description="Disordered" evidence="2">
    <location>
        <begin position="645"/>
        <end position="673"/>
    </location>
</feature>
<gene>
    <name evidence="3" type="ORF">Sjap_012154</name>
</gene>
<feature type="compositionally biased region" description="Acidic residues" evidence="2">
    <location>
        <begin position="1226"/>
        <end position="1237"/>
    </location>
</feature>
<feature type="compositionally biased region" description="Basic and acidic residues" evidence="2">
    <location>
        <begin position="1096"/>
        <end position="1107"/>
    </location>
</feature>
<feature type="region of interest" description="Disordered" evidence="2">
    <location>
        <begin position="1054"/>
        <end position="1075"/>
    </location>
</feature>
<evidence type="ECO:0000256" key="1">
    <source>
        <dbReference type="SAM" id="Coils"/>
    </source>
</evidence>
<reference evidence="3 4" key="1">
    <citation type="submission" date="2024-01" db="EMBL/GenBank/DDBJ databases">
        <title>Genome assemblies of Stephania.</title>
        <authorList>
            <person name="Yang L."/>
        </authorList>
    </citation>
    <scope>NUCLEOTIDE SEQUENCE [LARGE SCALE GENOMIC DNA]</scope>
    <source>
        <strain evidence="3">QJT</strain>
        <tissue evidence="3">Leaf</tissue>
    </source>
</reference>
<keyword evidence="4" id="KW-1185">Reference proteome</keyword>
<protein>
    <recommendedName>
        <fullName evidence="5">Nuclear pore complex protein NUP214</fullName>
    </recommendedName>
</protein>
<evidence type="ECO:0000313" key="3">
    <source>
        <dbReference type="EMBL" id="KAK9122552.1"/>
    </source>
</evidence>
<feature type="region of interest" description="Disordered" evidence="2">
    <location>
        <begin position="1415"/>
        <end position="1436"/>
    </location>
</feature>
<feature type="region of interest" description="Disordered" evidence="2">
    <location>
        <begin position="409"/>
        <end position="440"/>
    </location>
</feature>
<feature type="compositionally biased region" description="Polar residues" evidence="2">
    <location>
        <begin position="735"/>
        <end position="759"/>
    </location>
</feature>
<dbReference type="PANTHER" id="PTHR34418">
    <property type="entry name" value="NUCLEAR PORE COMPLEX PROTEIN NUP214 ISOFORM X1"/>
    <property type="match status" value="1"/>
</dbReference>
<evidence type="ECO:0008006" key="5">
    <source>
        <dbReference type="Google" id="ProtNLM"/>
    </source>
</evidence>
<feature type="coiled-coil region" evidence="1">
    <location>
        <begin position="615"/>
        <end position="642"/>
    </location>
</feature>
<feature type="region of interest" description="Disordered" evidence="2">
    <location>
        <begin position="734"/>
        <end position="765"/>
    </location>
</feature>
<feature type="compositionally biased region" description="Low complexity" evidence="2">
    <location>
        <begin position="1054"/>
        <end position="1072"/>
    </location>
</feature>
<dbReference type="GO" id="GO:0006405">
    <property type="term" value="P:RNA export from nucleus"/>
    <property type="evidence" value="ECO:0007669"/>
    <property type="project" value="InterPro"/>
</dbReference>
<dbReference type="Proteomes" id="UP001417504">
    <property type="component" value="Unassembled WGS sequence"/>
</dbReference>
<sequence>MKVDCIKWVRPDCILLGCFRLAEDGTEEGYFVQIISSKNGKIAKAASESVVLSSCEVFPGIIDDILPSGSGPYLSLSYLEHWGLAFVANQKNTDQHIVLFGWSFNDDQKEGAVIELSQEDRWLPRIGLQENEDYNLIMGLSVDKVSLYEKVMVNVGYEQKELSPFCLLLCLTLEGKLAMFYVSSVTENQVLPQIIPEVSEEEEDNVEAVPLGDDTSDIALRSEEHELKETVLDTKELTIKGDRVVVVGNEHPIGQKTQSHSEVPKTDEQSDANLGVKSWMPGQQNSPLEKPKNSCYLRGFDSSYRVGGGGQSEAQKPFFPQTKMDSPTMPLLSPFESNSEVPLGRGDTGKQFPGRIDSISSRSALSGLQSSRNIFSSDEPKLGSSSLSLSSTIFNQFESSELGTRTKVHASGSQASFDLPHGNLSKTKEPTSIFHPSTYSSSLGTNSGQRYSTGVLKFEPAPAAQSLKISSHGNSQNFKLQPARENISIAKSSGLSTAEQEISKHFASVRDMAKELDTLLSYIEEEGGFRDASTVFNKSSILSLERGLENLSGRCRLLKNTVENRHEEIRLLLDKTVQVMARTTYLEGIFKRASDSQYRDLWYRQKLSPELELKQKRMLKLNQDLSNQLVQLERHFHSLEVNRFSESSGGSVSHRVSHTSQEPSRRNQSVQSLYSTANSQLAAAEHLSECLSKQMSLLNIESHFVKKRNVAKELFDSIGLDYDGESFKSPVVKNVSHSQGSASKIQSGSRRPSLTNGSELESIRRRRDSLDQNWANFEPSKTTIKRLSLQEERTRTRERDSILMRDKQGFTSPLQQGVDSLEDQITPRRLDSSIAVHELNNVRPVHDFRGEGSKRSSATTSYFKLAGGTVGQLQGLESKSTALQVSQRNNFESSPSIVPFQSTPNEFHEKASEASGSTFDYSNIEGNFGGISDSSKSHSVPFLKLTSDFHPKTPQDQTPTASTRFPAQKATSPMKFPVKMNPGRSCKNESWQYFGPDQQSSPGTSLSSLQQPPSFSSTPFLSSTVMSFEGSMFSTTKPSTAVFQTSSLPMPSSSAASSISFPYSSPLSTSTPNKQVPLCPLPASIHMTLQIPPAKPEPEPEQPKPIESKIPTFPEDSKSLQGESSSKPAVNTASQASAFQLESRGEELSSDLAVSTTPTSDSKVSAAAHEESGSKPSFTNLFSASPVVSLNSQPNLPSATQVQVSEHHSSPITATGEKNENVDLADAQEDEMEEEAPDTSAGLNLGSLGEFGLESAPTSSALKPNPFGVSIQNTAGNPTSAIAFTVSTGEMFRPATFNFQSVQPSQPAPTMNQNAFSGSFSSASSARGPTGSAFGQPAHLGPAQQTMGSVLGGFGQSRQLGVVTGFTSATGFGGPAPSSAGFANAATGGGFADFAPAGGGFGAFSNKQGSGGFSAFGSSSMGSGKPPPGLLTQMRK</sequence>
<feature type="compositionally biased region" description="Polar residues" evidence="2">
    <location>
        <begin position="1152"/>
        <end position="1163"/>
    </location>
</feature>
<feature type="compositionally biased region" description="Polar residues" evidence="2">
    <location>
        <begin position="1192"/>
        <end position="1204"/>
    </location>
</feature>
<accession>A0AAP0IXE7</accession>
<dbReference type="EMBL" id="JBBNAE010000005">
    <property type="protein sequence ID" value="KAK9122552.1"/>
    <property type="molecule type" value="Genomic_DNA"/>
</dbReference>
<keyword evidence="1" id="KW-0175">Coiled coil</keyword>
<name>A0AAP0IXE7_9MAGN</name>
<comment type="caution">
    <text evidence="3">The sequence shown here is derived from an EMBL/GenBank/DDBJ whole genome shotgun (WGS) entry which is preliminary data.</text>
</comment>
<organism evidence="3 4">
    <name type="scientific">Stephania japonica</name>
    <dbReference type="NCBI Taxonomy" id="461633"/>
    <lineage>
        <taxon>Eukaryota</taxon>
        <taxon>Viridiplantae</taxon>
        <taxon>Streptophyta</taxon>
        <taxon>Embryophyta</taxon>
        <taxon>Tracheophyta</taxon>
        <taxon>Spermatophyta</taxon>
        <taxon>Magnoliopsida</taxon>
        <taxon>Ranunculales</taxon>
        <taxon>Menispermaceae</taxon>
        <taxon>Menispermoideae</taxon>
        <taxon>Cissampelideae</taxon>
        <taxon>Stephania</taxon>
    </lineage>
</organism>
<feature type="region of interest" description="Disordered" evidence="2">
    <location>
        <begin position="1192"/>
        <end position="1251"/>
    </location>
</feature>
<feature type="compositionally biased region" description="Low complexity" evidence="2">
    <location>
        <begin position="645"/>
        <end position="660"/>
    </location>
</feature>
<feature type="region of interest" description="Disordered" evidence="2">
    <location>
        <begin position="1091"/>
        <end position="1178"/>
    </location>
</feature>
<dbReference type="PANTHER" id="PTHR34418:SF3">
    <property type="entry name" value="NUCLEAR PORE COMPLEX PROTEIN NUP214"/>
    <property type="match status" value="1"/>
</dbReference>
<feature type="region of interest" description="Disordered" evidence="2">
    <location>
        <begin position="254"/>
        <end position="276"/>
    </location>
</feature>
<feature type="compositionally biased region" description="Low complexity" evidence="2">
    <location>
        <begin position="1415"/>
        <end position="1424"/>
    </location>
</feature>
<feature type="region of interest" description="Disordered" evidence="2">
    <location>
        <begin position="946"/>
        <end position="1014"/>
    </location>
</feature>
<feature type="region of interest" description="Disordered" evidence="2">
    <location>
        <begin position="335"/>
        <end position="357"/>
    </location>
</feature>
<feature type="compositionally biased region" description="Polar residues" evidence="2">
    <location>
        <begin position="1119"/>
        <end position="1140"/>
    </location>
</feature>
<evidence type="ECO:0000256" key="2">
    <source>
        <dbReference type="SAM" id="MobiDB-lite"/>
    </source>
</evidence>